<dbReference type="AlphaFoldDB" id="K5W028"/>
<sequence>MARQHPGGPELDLSHGRRAKRTLGNCPFWLASIALYFATGRASTFYDELTGNYLSQALLDTVCDLRQRPQPPLGVHVLSVTNQTHASQLRYSATLSCIVLWVYGLRYVVGDSKAAGKHQFAIKTMCVVKGRIQFGWDPDINGPVNMDPVDRTACSAAIAAPRPLLTLRDCPSIPHAIAYPSPSQ</sequence>
<evidence type="ECO:0000313" key="2">
    <source>
        <dbReference type="Proteomes" id="UP000008370"/>
    </source>
</evidence>
<gene>
    <name evidence="1" type="ORF">PHACADRAFT_194757</name>
</gene>
<organism evidence="1 2">
    <name type="scientific">Phanerochaete carnosa (strain HHB-10118-sp)</name>
    <name type="common">White-rot fungus</name>
    <name type="synonym">Peniophora carnosa</name>
    <dbReference type="NCBI Taxonomy" id="650164"/>
    <lineage>
        <taxon>Eukaryota</taxon>
        <taxon>Fungi</taxon>
        <taxon>Dikarya</taxon>
        <taxon>Basidiomycota</taxon>
        <taxon>Agaricomycotina</taxon>
        <taxon>Agaricomycetes</taxon>
        <taxon>Polyporales</taxon>
        <taxon>Phanerochaetaceae</taxon>
        <taxon>Phanerochaete</taxon>
    </lineage>
</organism>
<dbReference type="InParanoid" id="K5W028"/>
<dbReference type="KEGG" id="pco:PHACADRAFT_194757"/>
<accession>K5W028</accession>
<dbReference type="EMBL" id="JH930471">
    <property type="protein sequence ID" value="EKM57193.1"/>
    <property type="molecule type" value="Genomic_DNA"/>
</dbReference>
<name>K5W028_PHACS</name>
<dbReference type="Proteomes" id="UP000008370">
    <property type="component" value="Unassembled WGS sequence"/>
</dbReference>
<proteinExistence type="predicted"/>
<protein>
    <submittedName>
        <fullName evidence="1">Uncharacterized protein</fullName>
    </submittedName>
</protein>
<dbReference type="RefSeq" id="XP_007395014.1">
    <property type="nucleotide sequence ID" value="XM_007394952.1"/>
</dbReference>
<evidence type="ECO:0000313" key="1">
    <source>
        <dbReference type="EMBL" id="EKM57193.1"/>
    </source>
</evidence>
<dbReference type="GeneID" id="18911023"/>
<keyword evidence="2" id="KW-1185">Reference proteome</keyword>
<dbReference type="HOGENOM" id="CLU_1468696_0_0_1"/>
<reference evidence="1 2" key="1">
    <citation type="journal article" date="2012" name="BMC Genomics">
        <title>Comparative genomics of the white-rot fungi, Phanerochaete carnosa and P. chrysosporium, to elucidate the genetic basis of the distinct wood types they colonize.</title>
        <authorList>
            <person name="Suzuki H."/>
            <person name="MacDonald J."/>
            <person name="Syed K."/>
            <person name="Salamov A."/>
            <person name="Hori C."/>
            <person name="Aerts A."/>
            <person name="Henrissat B."/>
            <person name="Wiebenga A."/>
            <person name="vanKuyk P.A."/>
            <person name="Barry K."/>
            <person name="Lindquist E."/>
            <person name="LaButti K."/>
            <person name="Lapidus A."/>
            <person name="Lucas S."/>
            <person name="Coutinho P."/>
            <person name="Gong Y."/>
            <person name="Samejima M."/>
            <person name="Mahadevan R."/>
            <person name="Abou-Zaid M."/>
            <person name="de Vries R.P."/>
            <person name="Igarashi K."/>
            <person name="Yadav J.S."/>
            <person name="Grigoriev I.V."/>
            <person name="Master E.R."/>
        </authorList>
    </citation>
    <scope>NUCLEOTIDE SEQUENCE [LARGE SCALE GENOMIC DNA]</scope>
    <source>
        <strain evidence="1 2">HHB-10118-sp</strain>
    </source>
</reference>